<proteinExistence type="predicted"/>
<dbReference type="InterPro" id="IPR033415">
    <property type="entry name" value="CHASE6_C"/>
</dbReference>
<dbReference type="AlphaFoldDB" id="B4W0G8"/>
<accession>B4W0G8</accession>
<protein>
    <recommendedName>
        <fullName evidence="1">HD-GYP domain-containing protein</fullName>
    </recommendedName>
</protein>
<evidence type="ECO:0000313" key="2">
    <source>
        <dbReference type="EMBL" id="EDX72293.1"/>
    </source>
</evidence>
<dbReference type="Gene3D" id="1.10.3210.10">
    <property type="entry name" value="Hypothetical protein af1432"/>
    <property type="match status" value="1"/>
</dbReference>
<dbReference type="Pfam" id="PF13487">
    <property type="entry name" value="HD_5"/>
    <property type="match status" value="1"/>
</dbReference>
<dbReference type="EMBL" id="DS989865">
    <property type="protein sequence ID" value="EDX72293.1"/>
    <property type="molecule type" value="Genomic_DNA"/>
</dbReference>
<evidence type="ECO:0000259" key="1">
    <source>
        <dbReference type="PROSITE" id="PS51832"/>
    </source>
</evidence>
<dbReference type="PROSITE" id="PS51832">
    <property type="entry name" value="HD_GYP"/>
    <property type="match status" value="1"/>
</dbReference>
<dbReference type="Proteomes" id="UP000003835">
    <property type="component" value="Unassembled WGS sequence"/>
</dbReference>
<dbReference type="CDD" id="cd00077">
    <property type="entry name" value="HDc"/>
    <property type="match status" value="1"/>
</dbReference>
<dbReference type="Pfam" id="PF17150">
    <property type="entry name" value="CHASE6_C"/>
    <property type="match status" value="1"/>
</dbReference>
<name>B4W0G8_9CYAN</name>
<dbReference type="STRING" id="118168.MC7420_962"/>
<dbReference type="HOGENOM" id="CLU_591653_0_0_3"/>
<dbReference type="PANTHER" id="PTHR45228:SF1">
    <property type="entry name" value="CYCLIC DI-GMP PHOSPHODIESTERASE TM_0186"/>
    <property type="match status" value="1"/>
</dbReference>
<dbReference type="eggNOG" id="COG4250">
    <property type="taxonomic scope" value="Bacteria"/>
</dbReference>
<feature type="domain" description="HD-GYP" evidence="1">
    <location>
        <begin position="266"/>
        <end position="459"/>
    </location>
</feature>
<gene>
    <name evidence="2" type="ORF">MC7420_962</name>
</gene>
<reference evidence="2 3" key="1">
    <citation type="submission" date="2008-07" db="EMBL/GenBank/DDBJ databases">
        <authorList>
            <person name="Tandeau de Marsac N."/>
            <person name="Ferriera S."/>
            <person name="Johnson J."/>
            <person name="Kravitz S."/>
            <person name="Beeson K."/>
            <person name="Sutton G."/>
            <person name="Rogers Y.-H."/>
            <person name="Friedman R."/>
            <person name="Frazier M."/>
            <person name="Venter J.C."/>
        </authorList>
    </citation>
    <scope>NUCLEOTIDE SEQUENCE [LARGE SCALE GENOMIC DNA]</scope>
    <source>
        <strain evidence="2 3">PCC 7420</strain>
    </source>
</reference>
<dbReference type="InterPro" id="IPR037522">
    <property type="entry name" value="HD_GYP_dom"/>
</dbReference>
<dbReference type="InterPro" id="IPR019278">
    <property type="entry name" value="DICT_dom"/>
</dbReference>
<evidence type="ECO:0000313" key="3">
    <source>
        <dbReference type="Proteomes" id="UP000003835"/>
    </source>
</evidence>
<organism evidence="2 3">
    <name type="scientific">Coleofasciculus chthonoplastes PCC 7420</name>
    <dbReference type="NCBI Taxonomy" id="118168"/>
    <lineage>
        <taxon>Bacteria</taxon>
        <taxon>Bacillati</taxon>
        <taxon>Cyanobacteriota</taxon>
        <taxon>Cyanophyceae</taxon>
        <taxon>Coleofasciculales</taxon>
        <taxon>Coleofasciculaceae</taxon>
        <taxon>Coleofasciculus</taxon>
    </lineage>
</organism>
<dbReference type="PANTHER" id="PTHR45228">
    <property type="entry name" value="CYCLIC DI-GMP PHOSPHODIESTERASE TM_0186-RELATED"/>
    <property type="match status" value="1"/>
</dbReference>
<dbReference type="eggNOG" id="COG2206">
    <property type="taxonomic scope" value="Bacteria"/>
</dbReference>
<sequence length="484" mass="53873">MADAPWRVSTHPLSPEPLRQGLIMLQGSILQKLDTAHRGGKRPLNFGVYHKNTLIALCHALEDFILESEGKPLLIAAFQQGKWYMQEAERYGDLAEQSSQVVILATAETGFGEHPTSQRSNVRLLDLDASDPVAQEWHLIIMSETYTAMVLCQELSAEDYGSKGSPKDDRERKFYGFWTFEPELVRETVDLAIAHIGGYDQQLQQRLTDQAQKITAAFGSKKRDDIGEVVSRVVEYLESFEQELHQTEDEPLQNLPLAEQDLDNNLVSNKVQAFLRMAQLIDQADVTNPMAAAEVATLCEAMGQLLDLPAWQTKRLRLAGLLHRLAPLQAVDDDLEPAKSTVQQQTVAQQETMPKSSVLRVMPQLQAIAHIITHQSEHWDGSGQPDGLAYDAIPLESRILALMTTFQQRLKDYQSQETPLAKALNDCQASAGTVFDPKLLEALELLVMGMQQGMSLQANQPKIAAGMWLLDSHSPQEAQSNVSS</sequence>
<dbReference type="InterPro" id="IPR003607">
    <property type="entry name" value="HD/PDEase_dom"/>
</dbReference>
<dbReference type="Pfam" id="PF10069">
    <property type="entry name" value="DICT"/>
    <property type="match status" value="1"/>
</dbReference>
<keyword evidence="3" id="KW-1185">Reference proteome</keyword>
<dbReference type="InterPro" id="IPR052020">
    <property type="entry name" value="Cyclic_di-GMP/3'3'-cGAMP_PDE"/>
</dbReference>